<dbReference type="InterPro" id="IPR057670">
    <property type="entry name" value="SH3_retrovirus"/>
</dbReference>
<dbReference type="EMBL" id="OIVN01001164">
    <property type="protein sequence ID" value="SPC90634.1"/>
    <property type="molecule type" value="Genomic_DNA"/>
</dbReference>
<reference evidence="2" key="1">
    <citation type="submission" date="2018-02" db="EMBL/GenBank/DDBJ databases">
        <authorList>
            <person name="Cohen D.B."/>
            <person name="Kent A.D."/>
        </authorList>
    </citation>
    <scope>NUCLEOTIDE SEQUENCE</scope>
</reference>
<dbReference type="Gene3D" id="3.30.420.10">
    <property type="entry name" value="Ribonuclease H-like superfamily/Ribonuclease H"/>
    <property type="match status" value="1"/>
</dbReference>
<proteinExistence type="predicted"/>
<dbReference type="Pfam" id="PF14223">
    <property type="entry name" value="Retrotran_gag_2"/>
    <property type="match status" value="1"/>
</dbReference>
<dbReference type="PANTHER" id="PTHR42648:SF28">
    <property type="entry name" value="TRANSPOSON-ENCODED PROTEIN WITH RIBONUCLEASE H-LIKE AND RETROVIRUS ZINC FINGER-LIKE DOMAINS"/>
    <property type="match status" value="1"/>
</dbReference>
<dbReference type="GO" id="GO:0003676">
    <property type="term" value="F:nucleic acid binding"/>
    <property type="evidence" value="ECO:0007669"/>
    <property type="project" value="InterPro"/>
</dbReference>
<accession>A0A2N9FV33</accession>
<name>A0A2N9FV33_FAGSY</name>
<dbReference type="InterPro" id="IPR036397">
    <property type="entry name" value="RNaseH_sf"/>
</dbReference>
<dbReference type="InterPro" id="IPR012337">
    <property type="entry name" value="RNaseH-like_sf"/>
</dbReference>
<dbReference type="Pfam" id="PF25597">
    <property type="entry name" value="SH3_retrovirus"/>
    <property type="match status" value="1"/>
</dbReference>
<gene>
    <name evidence="2" type="ORF">FSB_LOCUS18516</name>
</gene>
<dbReference type="InterPro" id="IPR001584">
    <property type="entry name" value="Integrase_cat-core"/>
</dbReference>
<dbReference type="PROSITE" id="PS50994">
    <property type="entry name" value="INTEGRASE"/>
    <property type="match status" value="1"/>
</dbReference>
<evidence type="ECO:0000313" key="2">
    <source>
        <dbReference type="EMBL" id="SPC90634.1"/>
    </source>
</evidence>
<dbReference type="SUPFAM" id="SSF53098">
    <property type="entry name" value="Ribonuclease H-like"/>
    <property type="match status" value="1"/>
</dbReference>
<evidence type="ECO:0000259" key="1">
    <source>
        <dbReference type="PROSITE" id="PS50994"/>
    </source>
</evidence>
<dbReference type="PANTHER" id="PTHR42648">
    <property type="entry name" value="TRANSPOSASE, PUTATIVE-RELATED"/>
    <property type="match status" value="1"/>
</dbReference>
<dbReference type="AlphaFoldDB" id="A0A2N9FV33"/>
<sequence length="478" mass="55451">MANSSGSLNMADIMKNCTLSGPNYVEWKRRVDLYMGFYGYGSCIKTECPTEPNEESVESDKISYNKWIEANNKMKYFMLGYMIDSLMVSYMNYPSAKSIIDSLEVKFGKKSSAHVEGLWEKFIRTKLSEGEDARQHVINMIALADELALQGRPIDEKTKISTILSSLPYSYDTLRQIYFVSGLDWKLDDLLSKVTAQEDAKLRVKEFSVNVVEQKGFVPQGSKRFEKKRKFKNGRSDWKNNKRAYVRQDVEKSEALEKFITYRLEVEKWTDNKLKSINSDRGGEYFSNDFERYCIENGIVHFCTPPYTPEANGIAERRNRTLLDMVRSMMARANLPTSFWGEAILTAMHILNRIPTKALEKTPHELFVGKTASISHIRVWGCVAHVLIPDSNRDKLLSKTKRCVMVGYPQRSRGYRLYDPESRVILESRNVKFLEDRFDIEGIDDSQKEVLEEQKRYRTDSSETFRSITFKKKKHSDF</sequence>
<protein>
    <recommendedName>
        <fullName evidence="1">Integrase catalytic domain-containing protein</fullName>
    </recommendedName>
</protein>
<dbReference type="GO" id="GO:0015074">
    <property type="term" value="P:DNA integration"/>
    <property type="evidence" value="ECO:0007669"/>
    <property type="project" value="InterPro"/>
</dbReference>
<dbReference type="InterPro" id="IPR039537">
    <property type="entry name" value="Retrotran_Ty1/copia-like"/>
</dbReference>
<organism evidence="2">
    <name type="scientific">Fagus sylvatica</name>
    <name type="common">Beechnut</name>
    <dbReference type="NCBI Taxonomy" id="28930"/>
    <lineage>
        <taxon>Eukaryota</taxon>
        <taxon>Viridiplantae</taxon>
        <taxon>Streptophyta</taxon>
        <taxon>Embryophyta</taxon>
        <taxon>Tracheophyta</taxon>
        <taxon>Spermatophyta</taxon>
        <taxon>Magnoliopsida</taxon>
        <taxon>eudicotyledons</taxon>
        <taxon>Gunneridae</taxon>
        <taxon>Pentapetalae</taxon>
        <taxon>rosids</taxon>
        <taxon>fabids</taxon>
        <taxon>Fagales</taxon>
        <taxon>Fagaceae</taxon>
        <taxon>Fagus</taxon>
    </lineage>
</organism>
<feature type="domain" description="Integrase catalytic" evidence="1">
    <location>
        <begin position="275"/>
        <end position="371"/>
    </location>
</feature>